<accession>A0A8J2YTP1</accession>
<reference evidence="7" key="1">
    <citation type="journal article" date="2014" name="Int. J. Syst. Evol. Microbiol.">
        <title>Complete genome sequence of Corynebacterium casei LMG S-19264T (=DSM 44701T), isolated from a smear-ripened cheese.</title>
        <authorList>
            <consortium name="US DOE Joint Genome Institute (JGI-PGF)"/>
            <person name="Walter F."/>
            <person name="Albersmeier A."/>
            <person name="Kalinowski J."/>
            <person name="Ruckert C."/>
        </authorList>
    </citation>
    <scope>NUCLEOTIDE SEQUENCE</scope>
    <source>
        <strain evidence="7">CGMCC 1.15725</strain>
    </source>
</reference>
<keyword evidence="1" id="KW-0808">Transferase</keyword>
<dbReference type="PROSITE" id="PS50011">
    <property type="entry name" value="PROTEIN_KINASE_DOM"/>
    <property type="match status" value="1"/>
</dbReference>
<evidence type="ECO:0000256" key="1">
    <source>
        <dbReference type="ARBA" id="ARBA00022679"/>
    </source>
</evidence>
<name>A0A8J2YTP1_9PROT</name>
<evidence type="ECO:0000256" key="2">
    <source>
        <dbReference type="ARBA" id="ARBA00022741"/>
    </source>
</evidence>
<dbReference type="Proteomes" id="UP000646365">
    <property type="component" value="Unassembled WGS sequence"/>
</dbReference>
<keyword evidence="8" id="KW-1185">Reference proteome</keyword>
<gene>
    <name evidence="7" type="ORF">GCM10011611_27980</name>
</gene>
<dbReference type="PANTHER" id="PTHR43289">
    <property type="entry name" value="MITOGEN-ACTIVATED PROTEIN KINASE KINASE KINASE 20-RELATED"/>
    <property type="match status" value="1"/>
</dbReference>
<keyword evidence="2" id="KW-0547">Nucleotide-binding</keyword>
<feature type="region of interest" description="Disordered" evidence="5">
    <location>
        <begin position="1"/>
        <end position="47"/>
    </location>
</feature>
<reference evidence="7" key="2">
    <citation type="submission" date="2020-09" db="EMBL/GenBank/DDBJ databases">
        <authorList>
            <person name="Sun Q."/>
            <person name="Zhou Y."/>
        </authorList>
    </citation>
    <scope>NUCLEOTIDE SEQUENCE</scope>
    <source>
        <strain evidence="7">CGMCC 1.15725</strain>
    </source>
</reference>
<organism evidence="7 8">
    <name type="scientific">Aliidongia dinghuensis</name>
    <dbReference type="NCBI Taxonomy" id="1867774"/>
    <lineage>
        <taxon>Bacteria</taxon>
        <taxon>Pseudomonadati</taxon>
        <taxon>Pseudomonadota</taxon>
        <taxon>Alphaproteobacteria</taxon>
        <taxon>Rhodospirillales</taxon>
        <taxon>Dongiaceae</taxon>
        <taxon>Aliidongia</taxon>
    </lineage>
</organism>
<evidence type="ECO:0000256" key="4">
    <source>
        <dbReference type="ARBA" id="ARBA00022840"/>
    </source>
</evidence>
<dbReference type="AlphaFoldDB" id="A0A8J2YTP1"/>
<evidence type="ECO:0000256" key="5">
    <source>
        <dbReference type="SAM" id="MobiDB-lite"/>
    </source>
</evidence>
<evidence type="ECO:0000256" key="3">
    <source>
        <dbReference type="ARBA" id="ARBA00022777"/>
    </source>
</evidence>
<dbReference type="InterPro" id="IPR011009">
    <property type="entry name" value="Kinase-like_dom_sf"/>
</dbReference>
<dbReference type="PROSITE" id="PS00109">
    <property type="entry name" value="PROTEIN_KINASE_TYR"/>
    <property type="match status" value="1"/>
</dbReference>
<evidence type="ECO:0000313" key="7">
    <source>
        <dbReference type="EMBL" id="GGF20373.1"/>
    </source>
</evidence>
<dbReference type="Gene3D" id="3.30.200.20">
    <property type="entry name" value="Phosphorylase Kinase, domain 1"/>
    <property type="match status" value="1"/>
</dbReference>
<dbReference type="CDD" id="cd14014">
    <property type="entry name" value="STKc_PknB_like"/>
    <property type="match status" value="1"/>
</dbReference>
<comment type="caution">
    <text evidence="7">The sequence shown here is derived from an EMBL/GenBank/DDBJ whole genome shotgun (WGS) entry which is preliminary data.</text>
</comment>
<feature type="domain" description="Protein kinase" evidence="6">
    <location>
        <begin position="121"/>
        <end position="378"/>
    </location>
</feature>
<evidence type="ECO:0000259" key="6">
    <source>
        <dbReference type="PROSITE" id="PS50011"/>
    </source>
</evidence>
<keyword evidence="3" id="KW-0418">Kinase</keyword>
<dbReference type="GO" id="GO:0004674">
    <property type="term" value="F:protein serine/threonine kinase activity"/>
    <property type="evidence" value="ECO:0007669"/>
    <property type="project" value="TreeGrafter"/>
</dbReference>
<dbReference type="RefSeq" id="WP_189046684.1">
    <property type="nucleotide sequence ID" value="NZ_BMJQ01000006.1"/>
</dbReference>
<dbReference type="EMBL" id="BMJQ01000006">
    <property type="protein sequence ID" value="GGF20373.1"/>
    <property type="molecule type" value="Genomic_DNA"/>
</dbReference>
<feature type="compositionally biased region" description="Basic and acidic residues" evidence="5">
    <location>
        <begin position="8"/>
        <end position="18"/>
    </location>
</feature>
<proteinExistence type="predicted"/>
<dbReference type="SUPFAM" id="SSF56112">
    <property type="entry name" value="Protein kinase-like (PK-like)"/>
    <property type="match status" value="1"/>
</dbReference>
<dbReference type="Pfam" id="PF00069">
    <property type="entry name" value="Pkinase"/>
    <property type="match status" value="1"/>
</dbReference>
<dbReference type="InterPro" id="IPR008266">
    <property type="entry name" value="Tyr_kinase_AS"/>
</dbReference>
<dbReference type="GO" id="GO:0005524">
    <property type="term" value="F:ATP binding"/>
    <property type="evidence" value="ECO:0007669"/>
    <property type="project" value="UniProtKB-KW"/>
</dbReference>
<sequence length="400" mass="43536">MELENEAQLEKPDDELTRLDLAPAPPEEETTALVLAAEDGPAPTEQSPYDAAQEQLERHLATFISKVTGEAHRLGLGRTNVAELLVTARGVLDRYIASEAGADEAGQGGTLPPGRILANSFIVRKLLATGGMGEIYRVRHRDLKTDHAMKLLRQEYRNDDKLAQLFEEEARLLLRVRHDAIVGCQALLRDTDGRQMILLELIEGPSLSQRMRRSPLGLGDLIRLIERIGGGLKALHAAGIVHQDLAPDNILLPDDDLAQAKIIDFGVARSLGPPGTGVSIDFAGKYSFAAPEQVGLYGGKVGPVADIYAFGLTLMAAARGERLPMGQTAEEAAAARQRVPALDAAPERLRPLIARMLEPDPRRRLAGLDQLLAEARAITALGHRPEPRGLAKWVGWLRRR</sequence>
<evidence type="ECO:0000313" key="8">
    <source>
        <dbReference type="Proteomes" id="UP000646365"/>
    </source>
</evidence>
<dbReference type="Gene3D" id="1.10.510.10">
    <property type="entry name" value="Transferase(Phosphotransferase) domain 1"/>
    <property type="match status" value="1"/>
</dbReference>
<dbReference type="PANTHER" id="PTHR43289:SF34">
    <property type="entry name" value="SERINE_THREONINE-PROTEIN KINASE YBDM-RELATED"/>
    <property type="match status" value="1"/>
</dbReference>
<keyword evidence="4" id="KW-0067">ATP-binding</keyword>
<dbReference type="InterPro" id="IPR000719">
    <property type="entry name" value="Prot_kinase_dom"/>
</dbReference>
<protein>
    <recommendedName>
        <fullName evidence="6">Protein kinase domain-containing protein</fullName>
    </recommendedName>
</protein>